<evidence type="ECO:0000313" key="3">
    <source>
        <dbReference type="EMBL" id="BAO82697.1"/>
    </source>
</evidence>
<dbReference type="KEGG" id="cbab:SMCB_0469"/>
<comment type="function">
    <text evidence="2">Antitoxin component of a type II toxin-antitoxin (TA) system.</text>
</comment>
<dbReference type="AlphaFoldDB" id="A0A060NLM8"/>
<dbReference type="OrthoDB" id="5297687at2"/>
<reference evidence="3 4" key="1">
    <citation type="journal article" date="2014" name="Nat. Commun.">
        <title>Physiological and genomic features of highly alkaliphilic hydrogen-utilizing Betaproteobacteria from a continental serpentinizing site.</title>
        <authorList>
            <person name="Suzuki S."/>
            <person name="Kuenen J.G."/>
            <person name="Schipper K."/>
            <person name="van der Velde S."/>
            <person name="Ishii S."/>
            <person name="Wu A."/>
            <person name="Sorokin D.Y."/>
            <person name="Tenney A."/>
            <person name="Meng X.Y."/>
            <person name="Morrill P.L."/>
            <person name="Kamagata Y."/>
            <person name="Muyzer G."/>
            <person name="Nealson K.H."/>
        </authorList>
    </citation>
    <scope>NUCLEOTIDE SEQUENCE [LARGE SCALE GENOMIC DNA]</scope>
    <source>
        <strain evidence="3 4">B1</strain>
    </source>
</reference>
<gene>
    <name evidence="3" type="ORF">SMCB_0469</name>
</gene>
<evidence type="ECO:0000256" key="2">
    <source>
        <dbReference type="RuleBase" id="RU362080"/>
    </source>
</evidence>
<evidence type="ECO:0000256" key="1">
    <source>
        <dbReference type="ARBA" id="ARBA00009981"/>
    </source>
</evidence>
<organism evidence="3 4">
    <name type="scientific">Serpentinimonas maccroryi</name>
    <dbReference type="NCBI Taxonomy" id="1458426"/>
    <lineage>
        <taxon>Bacteria</taxon>
        <taxon>Pseudomonadati</taxon>
        <taxon>Pseudomonadota</taxon>
        <taxon>Betaproteobacteria</taxon>
        <taxon>Burkholderiales</taxon>
        <taxon>Comamonadaceae</taxon>
        <taxon>Serpentinimonas</taxon>
    </lineage>
</organism>
<protein>
    <recommendedName>
        <fullName evidence="2">Antitoxin</fullName>
    </recommendedName>
</protein>
<dbReference type="PANTHER" id="PTHR33713:SF10">
    <property type="entry name" value="ANTITOXIN YAFN"/>
    <property type="match status" value="1"/>
</dbReference>
<dbReference type="HOGENOM" id="CLU_171850_1_0_4"/>
<name>A0A060NLM8_9BURK</name>
<evidence type="ECO:0000313" key="4">
    <source>
        <dbReference type="Proteomes" id="UP000066014"/>
    </source>
</evidence>
<sequence length="83" mass="9345">MEAILADVAVSMSEFKKNPAAVLRQANHRPVAVLNHNRAAFYMVEPRLFEAMMEELADQELYRKVASRLADKARAIEVGIDDT</sequence>
<dbReference type="SUPFAM" id="SSF143120">
    <property type="entry name" value="YefM-like"/>
    <property type="match status" value="1"/>
</dbReference>
<dbReference type="STRING" id="1458426.SMCB_0469"/>
<comment type="similarity">
    <text evidence="1 2">Belongs to the phD/YefM antitoxin family.</text>
</comment>
<proteinExistence type="inferred from homology"/>
<accession>A0A060NLM8</accession>
<dbReference type="InterPro" id="IPR051405">
    <property type="entry name" value="phD/YefM_antitoxin"/>
</dbReference>
<dbReference type="Pfam" id="PF02604">
    <property type="entry name" value="PhdYeFM_antitox"/>
    <property type="match status" value="1"/>
</dbReference>
<dbReference type="PANTHER" id="PTHR33713">
    <property type="entry name" value="ANTITOXIN YAFN-RELATED"/>
    <property type="match status" value="1"/>
</dbReference>
<keyword evidence="4" id="KW-1185">Reference proteome</keyword>
<dbReference type="Proteomes" id="UP000066014">
    <property type="component" value="Chromosome"/>
</dbReference>
<dbReference type="InterPro" id="IPR036165">
    <property type="entry name" value="YefM-like_sf"/>
</dbReference>
<dbReference type="InterPro" id="IPR006442">
    <property type="entry name" value="Antitoxin_Phd/YefM"/>
</dbReference>
<dbReference type="EMBL" id="AP014569">
    <property type="protein sequence ID" value="BAO82697.1"/>
    <property type="molecule type" value="Genomic_DNA"/>
</dbReference>